<dbReference type="Proteomes" id="UP000633509">
    <property type="component" value="Unassembled WGS sequence"/>
</dbReference>
<evidence type="ECO:0000313" key="3">
    <source>
        <dbReference type="Proteomes" id="UP000633509"/>
    </source>
</evidence>
<dbReference type="PANTHER" id="PTHR38440">
    <property type="entry name" value="UPF0398 PROTEIN YPSA"/>
    <property type="match status" value="1"/>
</dbReference>
<feature type="region of interest" description="Disordered" evidence="1">
    <location>
        <begin position="151"/>
        <end position="181"/>
    </location>
</feature>
<evidence type="ECO:0008006" key="4">
    <source>
        <dbReference type="Google" id="ProtNLM"/>
    </source>
</evidence>
<dbReference type="PANTHER" id="PTHR38440:SF1">
    <property type="entry name" value="UPF0398 PROTEIN SPR0331"/>
    <property type="match status" value="1"/>
</dbReference>
<name>A0ABR9M265_9ACTN</name>
<dbReference type="InterPro" id="IPR010697">
    <property type="entry name" value="YspA"/>
</dbReference>
<feature type="compositionally biased region" description="Basic residues" evidence="1">
    <location>
        <begin position="164"/>
        <end position="173"/>
    </location>
</feature>
<evidence type="ECO:0000313" key="2">
    <source>
        <dbReference type="EMBL" id="MBE1586989.1"/>
    </source>
</evidence>
<accession>A0ABR9M265</accession>
<dbReference type="EMBL" id="JADBEK010000001">
    <property type="protein sequence ID" value="MBE1586989.1"/>
    <property type="molecule type" value="Genomic_DNA"/>
</dbReference>
<comment type="caution">
    <text evidence="2">The sequence shown here is derived from an EMBL/GenBank/DDBJ whole genome shotgun (WGS) entry which is preliminary data.</text>
</comment>
<sequence length="240" mass="25805">MMRIGVTGHMNLTPAVARLVSDALRAHLALLTGELVGVSCIARGADSLFADAVLAVGGSLEVVLPSRDYRQAKVKPDHAEQFDRLMEAAKTVRIMDFDHANRQAYEAANEAVLSTVDQLVAVWDGQPGTGTGGTAEAVNEAQHRHRCPPIRHDSASPLLESLPRQHRPARPRARGLPPGPALALATCLDQRLPPTHRPSPAPRGLTISKAQITALLDNPARLPAPLRRTPLPPDRPQDKP</sequence>
<reference evidence="2 3" key="1">
    <citation type="submission" date="2020-10" db="EMBL/GenBank/DDBJ databases">
        <title>Sequencing the genomes of 1000 actinobacteria strains.</title>
        <authorList>
            <person name="Klenk H.-P."/>
        </authorList>
    </citation>
    <scope>NUCLEOTIDE SEQUENCE [LARGE SCALE GENOMIC DNA]</scope>
    <source>
        <strain evidence="2 3">DSM 43173</strain>
    </source>
</reference>
<evidence type="ECO:0000256" key="1">
    <source>
        <dbReference type="SAM" id="MobiDB-lite"/>
    </source>
</evidence>
<feature type="region of interest" description="Disordered" evidence="1">
    <location>
        <begin position="216"/>
        <end position="240"/>
    </location>
</feature>
<proteinExistence type="predicted"/>
<dbReference type="SUPFAM" id="SSF102405">
    <property type="entry name" value="MCP/YpsA-like"/>
    <property type="match status" value="1"/>
</dbReference>
<organism evidence="2 3">
    <name type="scientific">Nonomuraea angiospora</name>
    <dbReference type="NCBI Taxonomy" id="46172"/>
    <lineage>
        <taxon>Bacteria</taxon>
        <taxon>Bacillati</taxon>
        <taxon>Actinomycetota</taxon>
        <taxon>Actinomycetes</taxon>
        <taxon>Streptosporangiales</taxon>
        <taxon>Streptosporangiaceae</taxon>
        <taxon>Nonomuraea</taxon>
    </lineage>
</organism>
<feature type="compositionally biased region" description="Low complexity" evidence="1">
    <location>
        <begin position="216"/>
        <end position="229"/>
    </location>
</feature>
<dbReference type="Gene3D" id="3.40.50.450">
    <property type="match status" value="1"/>
</dbReference>
<gene>
    <name evidence="2" type="ORF">H4W80_005247</name>
</gene>
<keyword evidence="3" id="KW-1185">Reference proteome</keyword>
<protein>
    <recommendedName>
        <fullName evidence="4">Shikimate kinase</fullName>
    </recommendedName>
</protein>